<sequence>MISLVCILGNAVWGSAPAVDPIIYIATGNNDEQPQSGITWALNAATGEIIWLVASGPGNRDGMENDISYHNRTVEEKRKSRSITYGGAIVAIDIITDWLSFGGTGENNINNNRNSDAEKIISPKNVGSLKVKFIIPVESSVSATPVTFQNNVYFPDWAGFLYSANARTGEINWKINITKTYLPQPSDPRAISRTTLAIDPKEKLIVFGTQNISGGSGFVIAIDLYGKLVWRTLIDEHPYAVITQSPTIFDNAVYIGVSSAEEGAASTVPGYVCCSFRGSFAKLDLKTGKVIWRTFMVPDNYGRPDLYSGNAVWGSAPAIDPIKKLVYIATGNNYEIPENVTNCITNATTPEQKSACHDPNNFLDAILALDIEKGDVKWLVFLGLTTNPQNCPDPAGPDYDFAQAPLLVNACSKSNDCILLAIATAKSGITWALNAATGKIIWFVESGPGAVGVDLNNNIFRDGKHYFVSQSNSRGKAYVFTKPSPKSQPATFGGAIVSIDILTGEILWQTANPTQAKGVAPVSYSNGVVWYGSNDDNGHLFALDAENGNILLDFVTGGTVACGPSIVNGIVYAGSGYERFGGGVNNTKVFALSH</sequence>
<comment type="caution">
    <text evidence="7">The sequence shown here is derived from an EMBL/GenBank/DDBJ whole genome shotgun (WGS) entry which is preliminary data.</text>
</comment>
<feature type="domain" description="Pyrrolo-quinoline quinone repeat" evidence="6">
    <location>
        <begin position="494"/>
        <end position="574"/>
    </location>
</feature>
<comment type="similarity">
    <text evidence="2">Belongs to the bacterial PQQ dehydrogenase family.</text>
</comment>
<feature type="domain" description="Pyrrolo-quinoline quinone repeat" evidence="5">
    <location>
        <begin position="137"/>
        <end position="446"/>
    </location>
</feature>
<feature type="signal peptide" evidence="4">
    <location>
        <begin position="1"/>
        <end position="18"/>
    </location>
</feature>
<keyword evidence="4" id="KW-0732">Signal</keyword>
<keyword evidence="8" id="KW-1185">Reference proteome</keyword>
<evidence type="ECO:0000256" key="2">
    <source>
        <dbReference type="ARBA" id="ARBA00008156"/>
    </source>
</evidence>
<dbReference type="SUPFAM" id="SSF50998">
    <property type="entry name" value="Quinoprotein alcohol dehydrogenase-like"/>
    <property type="match status" value="1"/>
</dbReference>
<reference evidence="7 8" key="1">
    <citation type="submission" date="2015-10" db="EMBL/GenBank/DDBJ databases">
        <title>Genome analyses suggest a sexual origin of heterokaryosis in a supposedly ancient asexual fungus.</title>
        <authorList>
            <person name="Ropars J."/>
            <person name="Sedzielewska K."/>
            <person name="Noel J."/>
            <person name="Charron P."/>
            <person name="Farinelli L."/>
            <person name="Marton T."/>
            <person name="Kruger M."/>
            <person name="Pelin A."/>
            <person name="Brachmann A."/>
            <person name="Corradi N."/>
        </authorList>
    </citation>
    <scope>NUCLEOTIDE SEQUENCE [LARGE SCALE GENOMIC DNA]</scope>
    <source>
        <strain evidence="7 8">A4</strain>
    </source>
</reference>
<dbReference type="Pfam" id="PF13360">
    <property type="entry name" value="PQQ_2"/>
    <property type="match status" value="1"/>
</dbReference>
<dbReference type="Gene3D" id="2.140.10.10">
    <property type="entry name" value="Quinoprotein alcohol dehydrogenase-like superfamily"/>
    <property type="match status" value="1"/>
</dbReference>
<evidence type="ECO:0000313" key="8">
    <source>
        <dbReference type="Proteomes" id="UP000234323"/>
    </source>
</evidence>
<accession>A0A2I1G6K7</accession>
<evidence type="ECO:0000259" key="6">
    <source>
        <dbReference type="Pfam" id="PF13360"/>
    </source>
</evidence>
<evidence type="ECO:0000256" key="4">
    <source>
        <dbReference type="SAM" id="SignalP"/>
    </source>
</evidence>
<name>A0A2I1G6K7_9GLOM</name>
<protein>
    <submittedName>
        <fullName evidence="7">Quino protein alcohol dehydrogenase-like protein</fullName>
    </submittedName>
</protein>
<dbReference type="Gene3D" id="2.40.128.630">
    <property type="match status" value="1"/>
</dbReference>
<feature type="chain" id="PRO_5014128094" evidence="4">
    <location>
        <begin position="19"/>
        <end position="594"/>
    </location>
</feature>
<dbReference type="Proteomes" id="UP000234323">
    <property type="component" value="Unassembled WGS sequence"/>
</dbReference>
<dbReference type="PANTHER" id="PTHR32303:SF10">
    <property type="entry name" value="OUTER MEMBRANE PROTEIN ASSEMBLY FACTOR BAMB"/>
    <property type="match status" value="1"/>
</dbReference>
<dbReference type="GO" id="GO:0016491">
    <property type="term" value="F:oxidoreductase activity"/>
    <property type="evidence" value="ECO:0007669"/>
    <property type="project" value="UniProtKB-KW"/>
</dbReference>
<dbReference type="Pfam" id="PF01011">
    <property type="entry name" value="PQQ"/>
    <property type="match status" value="1"/>
</dbReference>
<dbReference type="AlphaFoldDB" id="A0A2I1G6K7"/>
<dbReference type="SMART" id="SM00564">
    <property type="entry name" value="PQQ"/>
    <property type="match status" value="6"/>
</dbReference>
<evidence type="ECO:0000256" key="3">
    <source>
        <dbReference type="ARBA" id="ARBA00023002"/>
    </source>
</evidence>
<proteinExistence type="inferred from homology"/>
<dbReference type="InterPro" id="IPR018391">
    <property type="entry name" value="PQQ_b-propeller_rpt"/>
</dbReference>
<dbReference type="VEuPathDB" id="FungiDB:RhiirFUN_015177"/>
<dbReference type="PANTHER" id="PTHR32303">
    <property type="entry name" value="QUINOPROTEIN ALCOHOL DEHYDROGENASE (CYTOCHROME C)"/>
    <property type="match status" value="1"/>
</dbReference>
<dbReference type="EMBL" id="LLXI01000188">
    <property type="protein sequence ID" value="PKY42242.1"/>
    <property type="molecule type" value="Genomic_DNA"/>
</dbReference>
<keyword evidence="3" id="KW-0560">Oxidoreductase</keyword>
<dbReference type="VEuPathDB" id="FungiDB:RhiirA1_538952"/>
<evidence type="ECO:0000259" key="5">
    <source>
        <dbReference type="Pfam" id="PF01011"/>
    </source>
</evidence>
<dbReference type="VEuPathDB" id="FungiDB:RhiirA1_538951"/>
<comment type="cofactor">
    <cofactor evidence="1">
        <name>pyrroloquinoline quinone</name>
        <dbReference type="ChEBI" id="CHEBI:58442"/>
    </cofactor>
</comment>
<evidence type="ECO:0000313" key="7">
    <source>
        <dbReference type="EMBL" id="PKY42242.1"/>
    </source>
</evidence>
<evidence type="ECO:0000256" key="1">
    <source>
        <dbReference type="ARBA" id="ARBA00001931"/>
    </source>
</evidence>
<organism evidence="7 8">
    <name type="scientific">Rhizophagus irregularis</name>
    <dbReference type="NCBI Taxonomy" id="588596"/>
    <lineage>
        <taxon>Eukaryota</taxon>
        <taxon>Fungi</taxon>
        <taxon>Fungi incertae sedis</taxon>
        <taxon>Mucoromycota</taxon>
        <taxon>Glomeromycotina</taxon>
        <taxon>Glomeromycetes</taxon>
        <taxon>Glomerales</taxon>
        <taxon>Glomeraceae</taxon>
        <taxon>Rhizophagus</taxon>
    </lineage>
</organism>
<dbReference type="InterPro" id="IPR002372">
    <property type="entry name" value="PQQ_rpt_dom"/>
</dbReference>
<gene>
    <name evidence="7" type="ORF">RhiirA4_441843</name>
</gene>
<dbReference type="VEuPathDB" id="FungiDB:FUN_018757"/>
<dbReference type="VEuPathDB" id="FungiDB:RhiirFUN_015176"/>
<dbReference type="InterPro" id="IPR011047">
    <property type="entry name" value="Quinoprotein_ADH-like_sf"/>
</dbReference>